<keyword evidence="3" id="KW-1185">Reference proteome</keyword>
<dbReference type="Proteomes" id="UP000276215">
    <property type="component" value="Unassembled WGS sequence"/>
</dbReference>
<dbReference type="AlphaFoldDB" id="A0A3N4JVN8"/>
<reference evidence="2 3" key="1">
    <citation type="journal article" date="2018" name="Nat. Ecol. Evol.">
        <title>Pezizomycetes genomes reveal the molecular basis of ectomycorrhizal truffle lifestyle.</title>
        <authorList>
            <person name="Murat C."/>
            <person name="Payen T."/>
            <person name="Noel B."/>
            <person name="Kuo A."/>
            <person name="Morin E."/>
            <person name="Chen J."/>
            <person name="Kohler A."/>
            <person name="Krizsan K."/>
            <person name="Balestrini R."/>
            <person name="Da Silva C."/>
            <person name="Montanini B."/>
            <person name="Hainaut M."/>
            <person name="Levati E."/>
            <person name="Barry K.W."/>
            <person name="Belfiori B."/>
            <person name="Cichocki N."/>
            <person name="Clum A."/>
            <person name="Dockter R.B."/>
            <person name="Fauchery L."/>
            <person name="Guy J."/>
            <person name="Iotti M."/>
            <person name="Le Tacon F."/>
            <person name="Lindquist E.A."/>
            <person name="Lipzen A."/>
            <person name="Malagnac F."/>
            <person name="Mello A."/>
            <person name="Molinier V."/>
            <person name="Miyauchi S."/>
            <person name="Poulain J."/>
            <person name="Riccioni C."/>
            <person name="Rubini A."/>
            <person name="Sitrit Y."/>
            <person name="Splivallo R."/>
            <person name="Traeger S."/>
            <person name="Wang M."/>
            <person name="Zifcakova L."/>
            <person name="Wipf D."/>
            <person name="Zambonelli A."/>
            <person name="Paolocci F."/>
            <person name="Nowrousian M."/>
            <person name="Ottonello S."/>
            <person name="Baldrian P."/>
            <person name="Spatafora J.W."/>
            <person name="Henrissat B."/>
            <person name="Nagy L.G."/>
            <person name="Aury J.M."/>
            <person name="Wincker P."/>
            <person name="Grigoriev I.V."/>
            <person name="Bonfante P."/>
            <person name="Martin F.M."/>
        </authorList>
    </citation>
    <scope>NUCLEOTIDE SEQUENCE [LARGE SCALE GENOMIC DNA]</scope>
    <source>
        <strain evidence="2 3">120613-1</strain>
    </source>
</reference>
<organism evidence="2 3">
    <name type="scientific">Choiromyces venosus 120613-1</name>
    <dbReference type="NCBI Taxonomy" id="1336337"/>
    <lineage>
        <taxon>Eukaryota</taxon>
        <taxon>Fungi</taxon>
        <taxon>Dikarya</taxon>
        <taxon>Ascomycota</taxon>
        <taxon>Pezizomycotina</taxon>
        <taxon>Pezizomycetes</taxon>
        <taxon>Pezizales</taxon>
        <taxon>Tuberaceae</taxon>
        <taxon>Choiromyces</taxon>
    </lineage>
</organism>
<accession>A0A3N4JVN8</accession>
<evidence type="ECO:0008006" key="4">
    <source>
        <dbReference type="Google" id="ProtNLM"/>
    </source>
</evidence>
<evidence type="ECO:0000256" key="1">
    <source>
        <dbReference type="SAM" id="SignalP"/>
    </source>
</evidence>
<sequence>MKISTTLPLLLSSAVSSVVAQSVADIPVNPKLGFTPGIGYPDSCRQKPGEDLCPPFLANGNLVVTGLNLVLVDTKPDQGPSQGSNIFRVGWDQTGTTEEITLTVFDFPHGFEKKNCTFQIITNGGDQVAGSTVYSVWSLKDKGKDVNLNTTWKTKPPRDEVVAVAIDNLSQTGFLKDTFKFLYGAGSNLVRSTQTGLPSSFVCPPGGKIVFETAQTAKIPTSPFSSPLNAGGNGGLVIEILNTEVFLARPT</sequence>
<evidence type="ECO:0000313" key="3">
    <source>
        <dbReference type="Proteomes" id="UP000276215"/>
    </source>
</evidence>
<protein>
    <recommendedName>
        <fullName evidence="4">Ubiquitin 3 binding protein But2 C-terminal domain-containing protein</fullName>
    </recommendedName>
</protein>
<name>A0A3N4JVN8_9PEZI</name>
<feature type="chain" id="PRO_5018121977" description="Ubiquitin 3 binding protein But2 C-terminal domain-containing protein" evidence="1">
    <location>
        <begin position="21"/>
        <end position="251"/>
    </location>
</feature>
<proteinExistence type="predicted"/>
<dbReference type="OrthoDB" id="4657524at2759"/>
<evidence type="ECO:0000313" key="2">
    <source>
        <dbReference type="EMBL" id="RPB02410.1"/>
    </source>
</evidence>
<keyword evidence="1" id="KW-0732">Signal</keyword>
<feature type="signal peptide" evidence="1">
    <location>
        <begin position="1"/>
        <end position="20"/>
    </location>
</feature>
<dbReference type="EMBL" id="ML120368">
    <property type="protein sequence ID" value="RPB02410.1"/>
    <property type="molecule type" value="Genomic_DNA"/>
</dbReference>
<gene>
    <name evidence="2" type="ORF">L873DRAFT_1802358</name>
</gene>